<feature type="compositionally biased region" description="Basic and acidic residues" evidence="1">
    <location>
        <begin position="40"/>
        <end position="60"/>
    </location>
</feature>
<sequence>MSRPPEITRTECRQCGTEIYGVNGRYSCTVCGWVNPWYEGHGELPTAKDDPDYPRRRNAR</sequence>
<gene>
    <name evidence="2" type="ORF">C0Q91_31140</name>
</gene>
<dbReference type="AlphaFoldDB" id="A0AB37X572"/>
<reference evidence="2 3" key="1">
    <citation type="submission" date="2017-12" db="EMBL/GenBank/DDBJ databases">
        <title>Population genomics insights into the ecological differentiation and adaptive evolution in streptomycetes.</title>
        <authorList>
            <person name="Li Y."/>
            <person name="Huang Y."/>
        </authorList>
    </citation>
    <scope>NUCLEOTIDE SEQUENCE [LARGE SCALE GENOMIC DNA]</scope>
    <source>
        <strain evidence="2 3">FXJ.2339</strain>
    </source>
</reference>
<evidence type="ECO:0000256" key="1">
    <source>
        <dbReference type="SAM" id="MobiDB-lite"/>
    </source>
</evidence>
<feature type="region of interest" description="Disordered" evidence="1">
    <location>
        <begin position="39"/>
        <end position="60"/>
    </location>
</feature>
<comment type="caution">
    <text evidence="2">The sequence shown here is derived from an EMBL/GenBank/DDBJ whole genome shotgun (WGS) entry which is preliminary data.</text>
</comment>
<accession>A0AB37X572</accession>
<dbReference type="RefSeq" id="WP_075988009.1">
    <property type="nucleotide sequence ID" value="NZ_CP109086.1"/>
</dbReference>
<name>A0AB37X572_9ACTN</name>
<organism evidence="2 3">
    <name type="scientific">Streptomyces albidoflavus</name>
    <dbReference type="NCBI Taxonomy" id="1886"/>
    <lineage>
        <taxon>Bacteria</taxon>
        <taxon>Bacillati</taxon>
        <taxon>Actinomycetota</taxon>
        <taxon>Actinomycetes</taxon>
        <taxon>Kitasatosporales</taxon>
        <taxon>Streptomycetaceae</taxon>
        <taxon>Streptomyces</taxon>
        <taxon>Streptomyces albidoflavus group</taxon>
    </lineage>
</organism>
<dbReference type="Proteomes" id="UP000292095">
    <property type="component" value="Unassembled WGS sequence"/>
</dbReference>
<evidence type="ECO:0000313" key="2">
    <source>
        <dbReference type="EMBL" id="RZE30794.1"/>
    </source>
</evidence>
<protein>
    <submittedName>
        <fullName evidence="2">Uncharacterized protein</fullName>
    </submittedName>
</protein>
<proteinExistence type="predicted"/>
<dbReference type="EMBL" id="PKLK01000037">
    <property type="protein sequence ID" value="RZE30794.1"/>
    <property type="molecule type" value="Genomic_DNA"/>
</dbReference>
<evidence type="ECO:0000313" key="3">
    <source>
        <dbReference type="Proteomes" id="UP000292095"/>
    </source>
</evidence>
<dbReference type="GeneID" id="95073552"/>